<dbReference type="EMBL" id="BAABAA010000027">
    <property type="protein sequence ID" value="GAA3599945.1"/>
    <property type="molecule type" value="Genomic_DNA"/>
</dbReference>
<sequence length="300" mass="30780">MLVVAALGGNALLRRGESPDQCVQRHHVAEAATALAKVAADHQLVVCHGNGPQIGMLALESESDDQLTEAFTLDVLGAQTQGMIGYWLVQELANAGLPGPVAAIVTQTRVDPGDPSFAAPTKPIGPLYDEQRAQELASAHTWSIAPDSGGWRRVVPSPAPLTLVEEAVIARLVAEGVTVVCGGGGGVPVVGEAGRLRGVDGVVDKDLTAAVLAAALGAERFVVLTDVPGVMRDFGTPDQELVRELRVADIEPGDYPAGSMGPKLAACADFVRRTGRPAAIGSLEDAALLVAGEAGTAVSL</sequence>
<name>A0ABP6Z9H2_9ACTN</name>
<dbReference type="PANTHER" id="PTHR30409:SF1">
    <property type="entry name" value="CARBAMATE KINASE-RELATED"/>
    <property type="match status" value="1"/>
</dbReference>
<evidence type="ECO:0000313" key="6">
    <source>
        <dbReference type="EMBL" id="GAA3599945.1"/>
    </source>
</evidence>
<dbReference type="Proteomes" id="UP001501222">
    <property type="component" value="Unassembled WGS sequence"/>
</dbReference>
<dbReference type="NCBIfam" id="NF009008">
    <property type="entry name" value="PRK12354.1"/>
    <property type="match status" value="1"/>
</dbReference>
<comment type="caution">
    <text evidence="6">The sequence shown here is derived from an EMBL/GenBank/DDBJ whole genome shotgun (WGS) entry which is preliminary data.</text>
</comment>
<organism evidence="6 7">
    <name type="scientific">Kribbella ginsengisoli</name>
    <dbReference type="NCBI Taxonomy" id="363865"/>
    <lineage>
        <taxon>Bacteria</taxon>
        <taxon>Bacillati</taxon>
        <taxon>Actinomycetota</taxon>
        <taxon>Actinomycetes</taxon>
        <taxon>Propionibacteriales</taxon>
        <taxon>Kribbellaceae</taxon>
        <taxon>Kribbella</taxon>
    </lineage>
</organism>
<dbReference type="SUPFAM" id="SSF53633">
    <property type="entry name" value="Carbamate kinase-like"/>
    <property type="match status" value="1"/>
</dbReference>
<evidence type="ECO:0000256" key="3">
    <source>
        <dbReference type="ARBA" id="ARBA00022777"/>
    </source>
</evidence>
<dbReference type="InterPro" id="IPR036393">
    <property type="entry name" value="AceGlu_kinase-like_sf"/>
</dbReference>
<feature type="domain" description="Aspartate/glutamate/uridylate kinase" evidence="5">
    <location>
        <begin position="1"/>
        <end position="281"/>
    </location>
</feature>
<dbReference type="GO" id="GO:0016301">
    <property type="term" value="F:kinase activity"/>
    <property type="evidence" value="ECO:0007669"/>
    <property type="project" value="UniProtKB-KW"/>
</dbReference>
<dbReference type="PRINTS" id="PR01469">
    <property type="entry name" value="CARBMTKINASE"/>
</dbReference>
<keyword evidence="7" id="KW-1185">Reference proteome</keyword>
<reference evidence="7" key="1">
    <citation type="journal article" date="2019" name="Int. J. Syst. Evol. Microbiol.">
        <title>The Global Catalogue of Microorganisms (GCM) 10K type strain sequencing project: providing services to taxonomists for standard genome sequencing and annotation.</title>
        <authorList>
            <consortium name="The Broad Institute Genomics Platform"/>
            <consortium name="The Broad Institute Genome Sequencing Center for Infectious Disease"/>
            <person name="Wu L."/>
            <person name="Ma J."/>
        </authorList>
    </citation>
    <scope>NUCLEOTIDE SEQUENCE [LARGE SCALE GENOMIC DNA]</scope>
    <source>
        <strain evidence="7">JCM 16928</strain>
    </source>
</reference>
<gene>
    <name evidence="6" type="ORF">GCM10022235_84800</name>
</gene>
<evidence type="ECO:0000256" key="2">
    <source>
        <dbReference type="ARBA" id="ARBA00022679"/>
    </source>
</evidence>
<evidence type="ECO:0000256" key="1">
    <source>
        <dbReference type="ARBA" id="ARBA00011066"/>
    </source>
</evidence>
<evidence type="ECO:0000256" key="4">
    <source>
        <dbReference type="PIRNR" id="PIRNR000723"/>
    </source>
</evidence>
<keyword evidence="2 4" id="KW-0808">Transferase</keyword>
<proteinExistence type="inferred from homology"/>
<comment type="similarity">
    <text evidence="1 4">Belongs to the carbamate kinase family.</text>
</comment>
<protein>
    <recommendedName>
        <fullName evidence="4">Carbamate kinase</fullName>
    </recommendedName>
</protein>
<dbReference type="Pfam" id="PF00696">
    <property type="entry name" value="AA_kinase"/>
    <property type="match status" value="1"/>
</dbReference>
<dbReference type="PIRSF" id="PIRSF000723">
    <property type="entry name" value="Carbamate_kin"/>
    <property type="match status" value="1"/>
</dbReference>
<dbReference type="InterPro" id="IPR003964">
    <property type="entry name" value="Carb_kinase"/>
</dbReference>
<evidence type="ECO:0000313" key="7">
    <source>
        <dbReference type="Proteomes" id="UP001501222"/>
    </source>
</evidence>
<dbReference type="RefSeq" id="WP_344850456.1">
    <property type="nucleotide sequence ID" value="NZ_BAABAA010000027.1"/>
</dbReference>
<keyword evidence="3 4" id="KW-0418">Kinase</keyword>
<dbReference type="PANTHER" id="PTHR30409">
    <property type="entry name" value="CARBAMATE KINASE"/>
    <property type="match status" value="1"/>
</dbReference>
<dbReference type="Gene3D" id="3.40.1160.10">
    <property type="entry name" value="Acetylglutamate kinase-like"/>
    <property type="match status" value="1"/>
</dbReference>
<dbReference type="InterPro" id="IPR001048">
    <property type="entry name" value="Asp/Glu/Uridylate_kinase"/>
</dbReference>
<evidence type="ECO:0000259" key="5">
    <source>
        <dbReference type="Pfam" id="PF00696"/>
    </source>
</evidence>
<accession>A0ABP6Z9H2</accession>